<evidence type="ECO:0000313" key="5">
    <source>
        <dbReference type="Proteomes" id="UP001060018"/>
    </source>
</evidence>
<dbReference type="Gene3D" id="3.40.50.12780">
    <property type="entry name" value="N-terminal domain of ligase-like"/>
    <property type="match status" value="1"/>
</dbReference>
<dbReference type="Pfam" id="PF00501">
    <property type="entry name" value="AMP-binding"/>
    <property type="match status" value="1"/>
</dbReference>
<dbReference type="GO" id="GO:0031956">
    <property type="term" value="F:medium-chain fatty acid-CoA ligase activity"/>
    <property type="evidence" value="ECO:0007669"/>
    <property type="project" value="TreeGrafter"/>
</dbReference>
<dbReference type="InterPro" id="IPR042099">
    <property type="entry name" value="ANL_N_sf"/>
</dbReference>
<reference evidence="4" key="1">
    <citation type="journal article" date="2022" name="Pest Manag. Sci.">
        <title>Glutamicibacter halophytocola-mediated host fitness of potato tuber moth on Solanaceae crops.</title>
        <authorList>
            <person name="Wang W."/>
            <person name="Xiao G."/>
            <person name="Du G."/>
            <person name="Chang L."/>
            <person name="Yang Y."/>
            <person name="Ye J."/>
            <person name="Chen B."/>
        </authorList>
    </citation>
    <scope>NUCLEOTIDE SEQUENCE</scope>
    <source>
        <strain evidence="4">S2</strain>
    </source>
</reference>
<name>A0AA94XNP1_9MICC</name>
<feature type="domain" description="AMP-dependent synthetase/ligase" evidence="3">
    <location>
        <begin position="10"/>
        <end position="338"/>
    </location>
</feature>
<dbReference type="InterPro" id="IPR045851">
    <property type="entry name" value="AMP-bd_C_sf"/>
</dbReference>
<dbReference type="PANTHER" id="PTHR43201:SF5">
    <property type="entry name" value="MEDIUM-CHAIN ACYL-COA LIGASE ACSF2, MITOCHONDRIAL"/>
    <property type="match status" value="1"/>
</dbReference>
<dbReference type="RefSeq" id="WP_257745208.1">
    <property type="nucleotide sequence ID" value="NZ_CP102487.1"/>
</dbReference>
<dbReference type="SUPFAM" id="SSF56801">
    <property type="entry name" value="Acetyl-CoA synthetase-like"/>
    <property type="match status" value="1"/>
</dbReference>
<dbReference type="InterPro" id="IPR020845">
    <property type="entry name" value="AMP-binding_CS"/>
</dbReference>
<evidence type="ECO:0000313" key="4">
    <source>
        <dbReference type="EMBL" id="UUX57591.1"/>
    </source>
</evidence>
<dbReference type="AlphaFoldDB" id="A0AA94XNP1"/>
<dbReference type="InterPro" id="IPR000873">
    <property type="entry name" value="AMP-dep_synth/lig_dom"/>
</dbReference>
<dbReference type="PANTHER" id="PTHR43201">
    <property type="entry name" value="ACYL-COA SYNTHETASE"/>
    <property type="match status" value="1"/>
</dbReference>
<dbReference type="EMBL" id="CP102487">
    <property type="protein sequence ID" value="UUX57591.1"/>
    <property type="molecule type" value="Genomic_DNA"/>
</dbReference>
<evidence type="ECO:0000256" key="1">
    <source>
        <dbReference type="ARBA" id="ARBA00006432"/>
    </source>
</evidence>
<comment type="similarity">
    <text evidence="1">Belongs to the ATP-dependent AMP-binding enzyme family.</text>
</comment>
<accession>A0AA94XNP1</accession>
<protein>
    <submittedName>
        <fullName evidence="4">Acyl--CoA ligase</fullName>
    </submittedName>
</protein>
<evidence type="ECO:0000256" key="2">
    <source>
        <dbReference type="ARBA" id="ARBA00022598"/>
    </source>
</evidence>
<dbReference type="GO" id="GO:0006631">
    <property type="term" value="P:fatty acid metabolic process"/>
    <property type="evidence" value="ECO:0007669"/>
    <property type="project" value="TreeGrafter"/>
</dbReference>
<dbReference type="PROSITE" id="PS00455">
    <property type="entry name" value="AMP_BINDING"/>
    <property type="match status" value="1"/>
</dbReference>
<keyword evidence="2 4" id="KW-0436">Ligase</keyword>
<proteinExistence type="inferred from homology"/>
<dbReference type="Proteomes" id="UP001060018">
    <property type="component" value="Chromosome"/>
</dbReference>
<evidence type="ECO:0000259" key="3">
    <source>
        <dbReference type="Pfam" id="PF00501"/>
    </source>
</evidence>
<gene>
    <name evidence="4" type="ORF">NUH22_09650</name>
</gene>
<organism evidence="4 5">
    <name type="scientific">Glutamicibacter halophytocola</name>
    <dbReference type="NCBI Taxonomy" id="1933880"/>
    <lineage>
        <taxon>Bacteria</taxon>
        <taxon>Bacillati</taxon>
        <taxon>Actinomycetota</taxon>
        <taxon>Actinomycetes</taxon>
        <taxon>Micrococcales</taxon>
        <taxon>Micrococcaceae</taxon>
        <taxon>Glutamicibacter</taxon>
    </lineage>
</organism>
<dbReference type="Gene3D" id="3.30.300.30">
    <property type="match status" value="1"/>
</dbReference>
<sequence>MDFWHALAGWADRWPDKPAVISPRGELTYAQLAGRAQHLAGTLHQLAQQRVGILTSDPTTMAVAFHGAALAGKTLVVLDPAWPAALLHSMIRTLNCSHVMANDVLELAPRIPATTLRIPDTSDAGPWVAHQHPDGRELLIICTSGTTSRPKAIIRSAASWQDSVAGGACVLKATEEAITLSPGPISHGLGLYSLVESIHTGGTFAGTGRWNVQDTRSLLGRVRCNRIVSVPTILDRLLAHVEAELLSTIRWVVSGGESLSAPLVARLYALPVLDSCVEYFGSSEHSLIAYSYREPDEQNGGSFSGRLFPGVSIHLHDLDPDTGIGTVYVDSPFNAAGYDPQTAPPIARCNNSTSILDMAIQSTDQRITFIRRDDGMLNLHGNNIHPSELLDVLSKLNVHQAKIRLESIEGELRLVAYVRSPVLEREILQNAFAKQLPIFKMPHEVIFLEDWPQAFSGKTSVAHLADDAPEIVKRIRLR</sequence>